<dbReference type="EMBL" id="BBYQ01000010">
    <property type="protein sequence ID" value="GAP26800.1"/>
    <property type="molecule type" value="Genomic_DNA"/>
</dbReference>
<dbReference type="GeneID" id="93370844"/>
<dbReference type="PANTHER" id="PTHR43781:SF1">
    <property type="entry name" value="SACCHAROPINE DEHYDROGENASE"/>
    <property type="match status" value="1"/>
</dbReference>
<dbReference type="Proteomes" id="UP000180166">
    <property type="component" value="Chromosome"/>
</dbReference>
<reference evidence="3 4" key="2">
    <citation type="journal article" date="2016" name="Genome Announc.">
        <title>Draft Genome Sequence of Erythromycin- and Oxytetracycline-Sensitive Nocardia seriolae Strain U-1 (NBRC 110359).</title>
        <authorList>
            <person name="Imajoh M."/>
            <person name="Sukeda M."/>
            <person name="Shimizu M."/>
            <person name="Yamane J."/>
            <person name="Ohnishi K."/>
            <person name="Oshima S."/>
        </authorList>
    </citation>
    <scope>NUCLEOTIDE SEQUENCE [LARGE SCALE GENOMIC DNA]</scope>
    <source>
        <strain evidence="3 4">U-1</strain>
    </source>
</reference>
<evidence type="ECO:0000313" key="3">
    <source>
        <dbReference type="EMBL" id="GAP26800.1"/>
    </source>
</evidence>
<name>A0ABC9YMZ8_9NOCA</name>
<dbReference type="Proteomes" id="UP000037179">
    <property type="component" value="Unassembled WGS sequence"/>
</dbReference>
<feature type="domain" description="Saccharopine dehydrogenase NADP binding" evidence="1">
    <location>
        <begin position="4"/>
        <end position="94"/>
    </location>
</feature>
<dbReference type="EMBL" id="CP017839">
    <property type="protein sequence ID" value="APA95339.1"/>
    <property type="molecule type" value="Genomic_DNA"/>
</dbReference>
<dbReference type="PANTHER" id="PTHR43781">
    <property type="entry name" value="SACCHAROPINE DEHYDROGENASE"/>
    <property type="match status" value="1"/>
</dbReference>
<organism evidence="3 4">
    <name type="scientific">Nocardia seriolae</name>
    <dbReference type="NCBI Taxonomy" id="37332"/>
    <lineage>
        <taxon>Bacteria</taxon>
        <taxon>Bacillati</taxon>
        <taxon>Actinomycetota</taxon>
        <taxon>Actinomycetes</taxon>
        <taxon>Mycobacteriales</taxon>
        <taxon>Nocardiaceae</taxon>
        <taxon>Nocardia</taxon>
    </lineage>
</organism>
<gene>
    <name evidence="2" type="ORF">NS506_01266</name>
    <name evidence="3" type="ORF">NSK11_contig00010-0051</name>
</gene>
<reference evidence="4" key="1">
    <citation type="submission" date="2015-07" db="EMBL/GenBank/DDBJ databases">
        <title>Nocardia seriolae U-1 whole genome shotgun sequence.</title>
        <authorList>
            <person name="Imajoh M."/>
            <person name="Fukumoto Y."/>
            <person name="Sukeda M."/>
            <person name="Yamane J."/>
            <person name="Yamasaki K."/>
            <person name="Shimizu M."/>
            <person name="Ohnishi K."/>
            <person name="Oshima S."/>
        </authorList>
    </citation>
    <scope>NUCLEOTIDE SEQUENCE [LARGE SCALE GENOMIC DNA]</scope>
    <source>
        <strain evidence="4">U-1</strain>
    </source>
</reference>
<protein>
    <submittedName>
        <fullName evidence="3">Saccharopine dehydrogenase</fullName>
    </submittedName>
</protein>
<dbReference type="InterPro" id="IPR005097">
    <property type="entry name" value="Sacchrp_dh_NADP-bd"/>
</dbReference>
<dbReference type="RefSeq" id="WP_052085975.1">
    <property type="nucleotide sequence ID" value="NZ_AP017900.1"/>
</dbReference>
<dbReference type="Pfam" id="PF03435">
    <property type="entry name" value="Sacchrp_dh_NADP"/>
    <property type="match status" value="1"/>
</dbReference>
<sequence>MGRNADRLHAAAGLPDAEIRIADLDDHAALVTAFTGADVVISALFAFVDCGGAVLAAAIEAGAHYTDTSGEQRFVRRALEEFGPLAEKAGVTVVSGVTDNNLAADLLADLVVPEIDGPADLVVTHHSHGGGDGSKGSARTVLANLEWFRDGGWHYEDGTLRTGPTTRHRTLTFPGTAAAVPVDKSPQSAVLTIPRHRKVSYVAGAIAQAFHANLSGFTAEALESMPDTPGSDLSYDVIVDAYGPGGDQVRGVVSGTDSYRDSALLAVEVATRLATNAPRPGALAPGEAFDAAEFLNSLAPHGIMWTIGTGN</sequence>
<evidence type="ECO:0000259" key="1">
    <source>
        <dbReference type="Pfam" id="PF03435"/>
    </source>
</evidence>
<evidence type="ECO:0000313" key="4">
    <source>
        <dbReference type="Proteomes" id="UP000037179"/>
    </source>
</evidence>
<dbReference type="KEGG" id="nsr:NS506_01266"/>
<reference evidence="2 5" key="3">
    <citation type="submission" date="2016-10" db="EMBL/GenBank/DDBJ databases">
        <title>Genome sequence of Nocardia seriolae strain EM150506, isolated from Anguila japonica.</title>
        <authorList>
            <person name="Han H.-J."/>
        </authorList>
    </citation>
    <scope>NUCLEOTIDE SEQUENCE [LARGE SCALE GENOMIC DNA]</scope>
    <source>
        <strain evidence="2 5">EM150506</strain>
    </source>
</reference>
<dbReference type="InterPro" id="IPR036291">
    <property type="entry name" value="NAD(P)-bd_dom_sf"/>
</dbReference>
<dbReference type="SUPFAM" id="SSF51735">
    <property type="entry name" value="NAD(P)-binding Rossmann-fold domains"/>
    <property type="match status" value="1"/>
</dbReference>
<proteinExistence type="predicted"/>
<dbReference type="AlphaFoldDB" id="A0ABC9YMZ8"/>
<evidence type="ECO:0000313" key="2">
    <source>
        <dbReference type="EMBL" id="APA95339.1"/>
    </source>
</evidence>
<keyword evidence="4" id="KW-1185">Reference proteome</keyword>
<dbReference type="Gene3D" id="3.40.50.720">
    <property type="entry name" value="NAD(P)-binding Rossmann-like Domain"/>
    <property type="match status" value="1"/>
</dbReference>
<evidence type="ECO:0000313" key="5">
    <source>
        <dbReference type="Proteomes" id="UP000180166"/>
    </source>
</evidence>
<accession>A0ABC9YMZ8</accession>